<keyword evidence="2" id="KW-1185">Reference proteome</keyword>
<gene>
    <name evidence="1" type="ORF">ACCO45_002806</name>
</gene>
<dbReference type="Proteomes" id="UP001638806">
    <property type="component" value="Unassembled WGS sequence"/>
</dbReference>
<name>A0ACC4E168_PURLI</name>
<evidence type="ECO:0000313" key="1">
    <source>
        <dbReference type="EMBL" id="KAL3961283.1"/>
    </source>
</evidence>
<organism evidence="1 2">
    <name type="scientific">Purpureocillium lilacinum</name>
    <name type="common">Paecilomyces lilacinus</name>
    <dbReference type="NCBI Taxonomy" id="33203"/>
    <lineage>
        <taxon>Eukaryota</taxon>
        <taxon>Fungi</taxon>
        <taxon>Dikarya</taxon>
        <taxon>Ascomycota</taxon>
        <taxon>Pezizomycotina</taxon>
        <taxon>Sordariomycetes</taxon>
        <taxon>Hypocreomycetidae</taxon>
        <taxon>Hypocreales</taxon>
        <taxon>Ophiocordycipitaceae</taxon>
        <taxon>Purpureocillium</taxon>
    </lineage>
</organism>
<sequence>MDSPTVTSSDQHSMSGDEQEEKTSFLRSEQQLNRHHDATTTTTTTTRFFDSYNLRLWQFATAVLTVLLVVSVYFNQWLGPGPSYETGFDTDLEPAARNSAIRMQKTKFAGAIIVNESSQFELVLDRDGPRYVGHPTRELDAAWDKLVGSYVALTKSEAEHLGGGHVSEDGGAYFVVTHVRHSLHCVNYLRKVAYEKWYPTIRHENKSSVPTFWQHVDHCVETLRQTIQCQSDLTPVPHVWSEGKGMYIADTSLEHTCRDYDAVMEWQDERERAWNAGEIHD</sequence>
<comment type="caution">
    <text evidence="1">The sequence shown here is derived from an EMBL/GenBank/DDBJ whole genome shotgun (WGS) entry which is preliminary data.</text>
</comment>
<accession>A0ACC4E168</accession>
<reference evidence="1" key="1">
    <citation type="submission" date="2024-12" db="EMBL/GenBank/DDBJ databases">
        <title>Comparative genomics and development of molecular markers within Purpureocillium lilacinum and among Purpureocillium species.</title>
        <authorList>
            <person name="Yeh Z.-Y."/>
            <person name="Ni N.-T."/>
            <person name="Lo P.-H."/>
            <person name="Mushyakhwo K."/>
            <person name="Lin C.-F."/>
            <person name="Nai Y.-S."/>
        </authorList>
    </citation>
    <scope>NUCLEOTIDE SEQUENCE</scope>
    <source>
        <strain evidence="1">NCHU-NPUST-175</strain>
    </source>
</reference>
<proteinExistence type="predicted"/>
<protein>
    <submittedName>
        <fullName evidence="1">Uncharacterized protein</fullName>
    </submittedName>
</protein>
<evidence type="ECO:0000313" key="2">
    <source>
        <dbReference type="Proteomes" id="UP001638806"/>
    </source>
</evidence>
<dbReference type="EMBL" id="JBGNUJ010000003">
    <property type="protein sequence ID" value="KAL3961283.1"/>
    <property type="molecule type" value="Genomic_DNA"/>
</dbReference>